<dbReference type="RefSeq" id="WP_397083475.1">
    <property type="nucleotide sequence ID" value="NZ_JBITGY010000005.1"/>
</dbReference>
<evidence type="ECO:0000313" key="1">
    <source>
        <dbReference type="EMBL" id="MFI6499891.1"/>
    </source>
</evidence>
<protein>
    <submittedName>
        <fullName evidence="1">Uncharacterized protein</fullName>
    </submittedName>
</protein>
<accession>A0ABW7YVI3</accession>
<organism evidence="1 2">
    <name type="scientific">Nonomuraea typhae</name>
    <dbReference type="NCBI Taxonomy" id="2603600"/>
    <lineage>
        <taxon>Bacteria</taxon>
        <taxon>Bacillati</taxon>
        <taxon>Actinomycetota</taxon>
        <taxon>Actinomycetes</taxon>
        <taxon>Streptosporangiales</taxon>
        <taxon>Streptosporangiaceae</taxon>
        <taxon>Nonomuraea</taxon>
    </lineage>
</organism>
<evidence type="ECO:0000313" key="2">
    <source>
        <dbReference type="Proteomes" id="UP001612741"/>
    </source>
</evidence>
<dbReference type="Proteomes" id="UP001612741">
    <property type="component" value="Unassembled WGS sequence"/>
</dbReference>
<comment type="caution">
    <text evidence="1">The sequence shown here is derived from an EMBL/GenBank/DDBJ whole genome shotgun (WGS) entry which is preliminary data.</text>
</comment>
<reference evidence="1 2" key="1">
    <citation type="submission" date="2024-10" db="EMBL/GenBank/DDBJ databases">
        <title>The Natural Products Discovery Center: Release of the First 8490 Sequenced Strains for Exploring Actinobacteria Biosynthetic Diversity.</title>
        <authorList>
            <person name="Kalkreuter E."/>
            <person name="Kautsar S.A."/>
            <person name="Yang D."/>
            <person name="Bader C.D."/>
            <person name="Teijaro C.N."/>
            <person name="Fluegel L."/>
            <person name="Davis C.M."/>
            <person name="Simpson J.R."/>
            <person name="Lauterbach L."/>
            <person name="Steele A.D."/>
            <person name="Gui C."/>
            <person name="Meng S."/>
            <person name="Li G."/>
            <person name="Viehrig K."/>
            <person name="Ye F."/>
            <person name="Su P."/>
            <person name="Kiefer A.F."/>
            <person name="Nichols A."/>
            <person name="Cepeda A.J."/>
            <person name="Yan W."/>
            <person name="Fan B."/>
            <person name="Jiang Y."/>
            <person name="Adhikari A."/>
            <person name="Zheng C.-J."/>
            <person name="Schuster L."/>
            <person name="Cowan T.M."/>
            <person name="Smanski M.J."/>
            <person name="Chevrette M.G."/>
            <person name="De Carvalho L.P.S."/>
            <person name="Shen B."/>
        </authorList>
    </citation>
    <scope>NUCLEOTIDE SEQUENCE [LARGE SCALE GENOMIC DNA]</scope>
    <source>
        <strain evidence="1 2">NPDC050545</strain>
    </source>
</reference>
<proteinExistence type="predicted"/>
<name>A0ABW7YVI3_9ACTN</name>
<gene>
    <name evidence="1" type="ORF">ACIBG2_21065</name>
</gene>
<keyword evidence="2" id="KW-1185">Reference proteome</keyword>
<dbReference type="EMBL" id="JBITGY010000005">
    <property type="protein sequence ID" value="MFI6499891.1"/>
    <property type="molecule type" value="Genomic_DNA"/>
</dbReference>
<sequence>MSAADESGRGILAEQDLAGVVDGFALGQVHQVAFLPSGMMNRNWRLERSPTFPWPRHAEA</sequence>